<name>A0A9Q9MN03_9XANT</name>
<gene>
    <name evidence="2" type="ORF">M0D43_08320</name>
</gene>
<dbReference type="EMBL" id="CP096142">
    <property type="protein sequence ID" value="UXA66956.1"/>
    <property type="molecule type" value="Genomic_DNA"/>
</dbReference>
<reference evidence="2" key="1">
    <citation type="submission" date="2022-04" db="EMBL/GenBank/DDBJ databases">
        <title>Xanthomonas prunicola pv. tritici, a pathogen causing a previously unreported foliar disease of wheat.</title>
        <authorList>
            <person name="Clavijo F."/>
            <person name="Curland R.D."/>
            <person name="Dill-Macky R."/>
            <person name="Pereyra S."/>
            <person name="Roman-Reyna V."/>
            <person name="Siri M.I."/>
        </authorList>
    </citation>
    <scope>NUCLEOTIDE SEQUENCE</scope>
    <source>
        <strain evidence="2">CIX249</strain>
    </source>
</reference>
<dbReference type="RefSeq" id="WP_260808111.1">
    <property type="nucleotide sequence ID" value="NZ_CP096138.1"/>
</dbReference>
<evidence type="ECO:0000256" key="1">
    <source>
        <dbReference type="SAM" id="Phobius"/>
    </source>
</evidence>
<keyword evidence="1" id="KW-0812">Transmembrane</keyword>
<keyword evidence="1" id="KW-0472">Membrane</keyword>
<dbReference type="AlphaFoldDB" id="A0A9Q9MN03"/>
<protein>
    <submittedName>
        <fullName evidence="2">Uncharacterized protein</fullName>
    </submittedName>
</protein>
<dbReference type="Proteomes" id="UP001058381">
    <property type="component" value="Chromosome"/>
</dbReference>
<sequence>MNWDAIGAVATAGATIIALVIWLSYTRRRARERTATRRLLAQVMMTPVGTAQLQIAKFRSTVAPQDGSTSVVQELANSHNARSLFAGYAQLVKVDLPSQFVDKADLFGETTSNRLAYTLSQVSRLHSVWSALGDLPDDADTHDIEQCLGVALLQIKESEEVIGEAFQALLMEGRASWKSQKR</sequence>
<accession>A0A9Q9MN03</accession>
<evidence type="ECO:0000313" key="2">
    <source>
        <dbReference type="EMBL" id="UXA66956.1"/>
    </source>
</evidence>
<keyword evidence="1" id="KW-1133">Transmembrane helix</keyword>
<organism evidence="2 3">
    <name type="scientific">Xanthomonas prunicola</name>
    <dbReference type="NCBI Taxonomy" id="2053930"/>
    <lineage>
        <taxon>Bacteria</taxon>
        <taxon>Pseudomonadati</taxon>
        <taxon>Pseudomonadota</taxon>
        <taxon>Gammaproteobacteria</taxon>
        <taxon>Lysobacterales</taxon>
        <taxon>Lysobacteraceae</taxon>
        <taxon>Xanthomonas</taxon>
    </lineage>
</organism>
<dbReference type="GeneID" id="75151352"/>
<proteinExistence type="predicted"/>
<evidence type="ECO:0000313" key="3">
    <source>
        <dbReference type="Proteomes" id="UP001058381"/>
    </source>
</evidence>
<feature type="transmembrane region" description="Helical" evidence="1">
    <location>
        <begin position="6"/>
        <end position="25"/>
    </location>
</feature>